<reference evidence="12 13" key="2">
    <citation type="submission" date="2017-10" db="EMBL/GenBank/DDBJ databases">
        <authorList>
            <person name="Banno H."/>
            <person name="Chua N.-H."/>
        </authorList>
    </citation>
    <scope>NUCLEOTIDE SEQUENCE [LARGE SCALE GENOMIC DNA]</scope>
    <source>
        <strain evidence="12 13">JK623</strain>
    </source>
</reference>
<feature type="domain" description="Radical SAM core" evidence="11">
    <location>
        <begin position="16"/>
        <end position="243"/>
    </location>
</feature>
<proteinExistence type="inferred from homology"/>
<evidence type="ECO:0000256" key="7">
    <source>
        <dbReference type="ARBA" id="ARBA00023002"/>
    </source>
</evidence>
<evidence type="ECO:0000313" key="12">
    <source>
        <dbReference type="EMBL" id="PHU37367.1"/>
    </source>
</evidence>
<comment type="catalytic activity">
    <reaction evidence="10">
        <text>glycyl-[formate C-acetyltransferase] + reduced [flavodoxin] + S-adenosyl-L-methionine = glycin-2-yl radical-[formate C-acetyltransferase] + semiquinone [flavodoxin] + 5'-deoxyadenosine + L-methionine + H(+)</text>
        <dbReference type="Rhea" id="RHEA:19225"/>
        <dbReference type="Rhea" id="RHEA-COMP:10622"/>
        <dbReference type="Rhea" id="RHEA-COMP:12190"/>
        <dbReference type="Rhea" id="RHEA-COMP:12191"/>
        <dbReference type="Rhea" id="RHEA-COMP:14480"/>
        <dbReference type="ChEBI" id="CHEBI:15378"/>
        <dbReference type="ChEBI" id="CHEBI:17319"/>
        <dbReference type="ChEBI" id="CHEBI:29947"/>
        <dbReference type="ChEBI" id="CHEBI:32722"/>
        <dbReference type="ChEBI" id="CHEBI:57618"/>
        <dbReference type="ChEBI" id="CHEBI:57844"/>
        <dbReference type="ChEBI" id="CHEBI:59789"/>
        <dbReference type="ChEBI" id="CHEBI:140311"/>
        <dbReference type="EC" id="1.97.1.4"/>
    </reaction>
</comment>
<keyword evidence="4 10" id="KW-0004">4Fe-4S</keyword>
<evidence type="ECO:0000259" key="11">
    <source>
        <dbReference type="PROSITE" id="PS51918"/>
    </source>
</evidence>
<dbReference type="InterPro" id="IPR001989">
    <property type="entry name" value="Radical_activat_CS"/>
</dbReference>
<keyword evidence="10" id="KW-0963">Cytoplasm</keyword>
<dbReference type="PROSITE" id="PS51918">
    <property type="entry name" value="RADICAL_SAM"/>
    <property type="match status" value="1"/>
</dbReference>
<dbReference type="GO" id="GO:0051539">
    <property type="term" value="F:4 iron, 4 sulfur cluster binding"/>
    <property type="evidence" value="ECO:0007669"/>
    <property type="project" value="UniProtKB-UniRule"/>
</dbReference>
<dbReference type="GO" id="GO:0005737">
    <property type="term" value="C:cytoplasm"/>
    <property type="evidence" value="ECO:0007669"/>
    <property type="project" value="UniProtKB-SubCell"/>
</dbReference>
<evidence type="ECO:0000256" key="8">
    <source>
        <dbReference type="ARBA" id="ARBA00023004"/>
    </source>
</evidence>
<keyword evidence="13" id="KW-1185">Reference proteome</keyword>
<comment type="similarity">
    <text evidence="2 10">Belongs to the organic radical-activating enzymes family.</text>
</comment>
<organism evidence="12 13">
    <name type="scientific">Agathobacter ruminis</name>
    <dbReference type="NCBI Taxonomy" id="1712665"/>
    <lineage>
        <taxon>Bacteria</taxon>
        <taxon>Bacillati</taxon>
        <taxon>Bacillota</taxon>
        <taxon>Clostridia</taxon>
        <taxon>Lachnospirales</taxon>
        <taxon>Lachnospiraceae</taxon>
        <taxon>Agathobacter</taxon>
    </lineage>
</organism>
<evidence type="ECO:0000256" key="6">
    <source>
        <dbReference type="ARBA" id="ARBA00022723"/>
    </source>
</evidence>
<keyword evidence="7 10" id="KW-0560">Oxidoreductase</keyword>
<dbReference type="InterPro" id="IPR012839">
    <property type="entry name" value="Organic_radical_activase"/>
</dbReference>
<dbReference type="PIRSF" id="PIRSF000371">
    <property type="entry name" value="PFL_act_enz"/>
    <property type="match status" value="1"/>
</dbReference>
<keyword evidence="12" id="KW-0456">Lyase</keyword>
<comment type="cofactor">
    <cofactor evidence="10">
        <name>[4Fe-4S] cluster</name>
        <dbReference type="ChEBI" id="CHEBI:49883"/>
    </cofactor>
    <text evidence="10">Binds 1 [4Fe-4S] cluster. The cluster is coordinated with 3 cysteines and an exchangeable S-adenosyl-L-methionine.</text>
</comment>
<keyword evidence="12" id="KW-0670">Pyruvate</keyword>
<dbReference type="PROSITE" id="PS01087">
    <property type="entry name" value="RADICAL_ACTIVATING"/>
    <property type="match status" value="1"/>
</dbReference>
<dbReference type="InterPro" id="IPR007197">
    <property type="entry name" value="rSAM"/>
</dbReference>
<dbReference type="GO" id="GO:0043365">
    <property type="term" value="F:[formate-C-acetyltransferase]-activating enzyme activity"/>
    <property type="evidence" value="ECO:0007669"/>
    <property type="project" value="UniProtKB-UniRule"/>
</dbReference>
<dbReference type="CDD" id="cd01335">
    <property type="entry name" value="Radical_SAM"/>
    <property type="match status" value="1"/>
</dbReference>
<keyword evidence="6 10" id="KW-0479">Metal-binding</keyword>
<comment type="caution">
    <text evidence="12">The sequence shown here is derived from an EMBL/GenBank/DDBJ whole genome shotgun (WGS) entry which is preliminary data.</text>
</comment>
<dbReference type="GO" id="GO:0046872">
    <property type="term" value="F:metal ion binding"/>
    <property type="evidence" value="ECO:0007669"/>
    <property type="project" value="UniProtKB-UniRule"/>
</dbReference>
<dbReference type="EMBL" id="PDYG01000064">
    <property type="protein sequence ID" value="PHU37367.1"/>
    <property type="molecule type" value="Genomic_DNA"/>
</dbReference>
<dbReference type="EC" id="1.97.1.4" evidence="10"/>
<dbReference type="RefSeq" id="WP_099386360.1">
    <property type="nucleotide sequence ID" value="NZ_JANSWH010000052.1"/>
</dbReference>
<dbReference type="PANTHER" id="PTHR30352">
    <property type="entry name" value="PYRUVATE FORMATE-LYASE-ACTIVATING ENZYME"/>
    <property type="match status" value="1"/>
</dbReference>
<dbReference type="SFLD" id="SFLDG01066">
    <property type="entry name" value="organic_radical-activating_enz"/>
    <property type="match status" value="1"/>
</dbReference>
<keyword evidence="9 10" id="KW-0411">Iron-sulfur</keyword>
<evidence type="ECO:0000256" key="2">
    <source>
        <dbReference type="ARBA" id="ARBA00009777"/>
    </source>
</evidence>
<comment type="function">
    <text evidence="1 10">Activation of pyruvate formate-lyase under anaerobic conditions by generation of an organic free radical, using S-adenosylmethionine and reduced flavodoxin as cosubstrates to produce 5'-deoxy-adenosine.</text>
</comment>
<dbReference type="Pfam" id="PF04055">
    <property type="entry name" value="Radical_SAM"/>
    <property type="match status" value="1"/>
</dbReference>
<dbReference type="GO" id="GO:0016829">
    <property type="term" value="F:lyase activity"/>
    <property type="evidence" value="ECO:0007669"/>
    <property type="project" value="UniProtKB-KW"/>
</dbReference>
<dbReference type="NCBIfam" id="TIGR02493">
    <property type="entry name" value="PFLA"/>
    <property type="match status" value="1"/>
</dbReference>
<gene>
    <name evidence="12" type="primary">pflA</name>
    <name evidence="12" type="ORF">CSX02_08545</name>
</gene>
<protein>
    <recommendedName>
        <fullName evidence="3 10">Pyruvate formate-lyase-activating enzyme</fullName>
        <ecNumber evidence="10">1.97.1.4</ecNumber>
    </recommendedName>
</protein>
<accession>A0A2G3E252</accession>
<evidence type="ECO:0000256" key="9">
    <source>
        <dbReference type="ARBA" id="ARBA00023014"/>
    </source>
</evidence>
<dbReference type="InterPro" id="IPR058240">
    <property type="entry name" value="rSAM_sf"/>
</dbReference>
<reference evidence="12 13" key="1">
    <citation type="submission" date="2017-10" db="EMBL/GenBank/DDBJ databases">
        <title>Resolving the taxonomy of Roseburia spp., Eubacterium rectale and Agathobacter spp. through phylogenomic analysis.</title>
        <authorList>
            <person name="Sheridan P.O."/>
            <person name="Walker A.W."/>
            <person name="Duncan S.H."/>
            <person name="Scott K.P."/>
            <person name="Toole P.W.O."/>
            <person name="Luis P."/>
            <person name="Flint H.J."/>
        </authorList>
    </citation>
    <scope>NUCLEOTIDE SEQUENCE [LARGE SCALE GENOMIC DNA]</scope>
    <source>
        <strain evidence="12 13">JK623</strain>
    </source>
</reference>
<dbReference type="PANTHER" id="PTHR30352:SF5">
    <property type="entry name" value="PYRUVATE FORMATE-LYASE 1-ACTIVATING ENZYME"/>
    <property type="match status" value="1"/>
</dbReference>
<evidence type="ECO:0000256" key="10">
    <source>
        <dbReference type="RuleBase" id="RU362053"/>
    </source>
</evidence>
<keyword evidence="5 10" id="KW-0949">S-adenosyl-L-methionine</keyword>
<evidence type="ECO:0000256" key="3">
    <source>
        <dbReference type="ARBA" id="ARBA00021356"/>
    </source>
</evidence>
<dbReference type="AlphaFoldDB" id="A0A2G3E252"/>
<dbReference type="SUPFAM" id="SSF102114">
    <property type="entry name" value="Radical SAM enzymes"/>
    <property type="match status" value="1"/>
</dbReference>
<dbReference type="Gene3D" id="3.20.20.70">
    <property type="entry name" value="Aldolase class I"/>
    <property type="match status" value="1"/>
</dbReference>
<comment type="subcellular location">
    <subcellularLocation>
        <location evidence="10">Cytoplasm</location>
    </subcellularLocation>
</comment>
<dbReference type="SFLD" id="SFLDS00029">
    <property type="entry name" value="Radical_SAM"/>
    <property type="match status" value="1"/>
</dbReference>
<dbReference type="InterPro" id="IPR012838">
    <property type="entry name" value="PFL1_activating"/>
</dbReference>
<name>A0A2G3E252_9FIRM</name>
<evidence type="ECO:0000256" key="4">
    <source>
        <dbReference type="ARBA" id="ARBA00022485"/>
    </source>
</evidence>
<evidence type="ECO:0000256" key="5">
    <source>
        <dbReference type="ARBA" id="ARBA00022691"/>
    </source>
</evidence>
<dbReference type="InterPro" id="IPR013785">
    <property type="entry name" value="Aldolase_TIM"/>
</dbReference>
<sequence length="261" mass="29542">MSTKGFIHSFESFALVDGPGVRYCVFLQGCKMRCKYCHNPETWACDCGEEWTAEDLFKKVFRYKNYWGKDGGITVSGGEALLQLDFVTEFFRLAKAKGVHTTLDTSANPFSMDPEYLARFDQLMEVTDLFMLDIKEMDDEKHKALTGHSNANILAMAQYLSDHGKEMWIRHVLVPDLTDDEKGLQDLAAFVRSLKTVSRVEILPYHTLGLFKWENLGIDYPLKDARVPTEDEVKRAEAILGIEKGETVQTADCDSDALKGC</sequence>
<keyword evidence="8 10" id="KW-0408">Iron</keyword>
<dbReference type="Proteomes" id="UP000224563">
    <property type="component" value="Unassembled WGS sequence"/>
</dbReference>
<evidence type="ECO:0000256" key="1">
    <source>
        <dbReference type="ARBA" id="ARBA00003141"/>
    </source>
</evidence>
<evidence type="ECO:0000313" key="13">
    <source>
        <dbReference type="Proteomes" id="UP000224563"/>
    </source>
</evidence>
<dbReference type="InterPro" id="IPR034457">
    <property type="entry name" value="Organic_radical-activating"/>
</dbReference>